<evidence type="ECO:0000256" key="1">
    <source>
        <dbReference type="PROSITE-ProRule" id="PRU00047"/>
    </source>
</evidence>
<feature type="region of interest" description="Disordered" evidence="2">
    <location>
        <begin position="300"/>
        <end position="409"/>
    </location>
</feature>
<organism evidence="4">
    <name type="scientific">Cacopsylla melanoneura</name>
    <dbReference type="NCBI Taxonomy" id="428564"/>
    <lineage>
        <taxon>Eukaryota</taxon>
        <taxon>Metazoa</taxon>
        <taxon>Ecdysozoa</taxon>
        <taxon>Arthropoda</taxon>
        <taxon>Hexapoda</taxon>
        <taxon>Insecta</taxon>
        <taxon>Pterygota</taxon>
        <taxon>Neoptera</taxon>
        <taxon>Paraneoptera</taxon>
        <taxon>Hemiptera</taxon>
        <taxon>Sternorrhyncha</taxon>
        <taxon>Psylloidea</taxon>
        <taxon>Psyllidae</taxon>
        <taxon>Psyllinae</taxon>
        <taxon>Cacopsylla</taxon>
    </lineage>
</organism>
<feature type="compositionally biased region" description="Basic and acidic residues" evidence="2">
    <location>
        <begin position="312"/>
        <end position="329"/>
    </location>
</feature>
<reference evidence="4" key="1">
    <citation type="submission" date="2021-05" db="EMBL/GenBank/DDBJ databases">
        <authorList>
            <person name="Alioto T."/>
            <person name="Alioto T."/>
            <person name="Gomez Garrido J."/>
        </authorList>
    </citation>
    <scope>NUCLEOTIDE SEQUENCE</scope>
</reference>
<evidence type="ECO:0000313" key="4">
    <source>
        <dbReference type="EMBL" id="CAG6782334.1"/>
    </source>
</evidence>
<proteinExistence type="predicted"/>
<keyword evidence="1" id="KW-0862">Zinc</keyword>
<dbReference type="GO" id="GO:0003676">
    <property type="term" value="F:nucleic acid binding"/>
    <property type="evidence" value="ECO:0007669"/>
    <property type="project" value="InterPro"/>
</dbReference>
<dbReference type="GO" id="GO:0008270">
    <property type="term" value="F:zinc ion binding"/>
    <property type="evidence" value="ECO:0007669"/>
    <property type="project" value="UniProtKB-KW"/>
</dbReference>
<feature type="compositionally biased region" description="Polar residues" evidence="2">
    <location>
        <begin position="395"/>
        <end position="409"/>
    </location>
</feature>
<accession>A0A8D9BFT2</accession>
<keyword evidence="1" id="KW-0479">Metal-binding</keyword>
<feature type="compositionally biased region" description="Basic and acidic residues" evidence="2">
    <location>
        <begin position="344"/>
        <end position="360"/>
    </location>
</feature>
<dbReference type="InterPro" id="IPR001878">
    <property type="entry name" value="Znf_CCHC"/>
</dbReference>
<dbReference type="EMBL" id="HBUF01626881">
    <property type="protein sequence ID" value="CAG6782334.1"/>
    <property type="molecule type" value="Transcribed_RNA"/>
</dbReference>
<dbReference type="SUPFAM" id="SSF57756">
    <property type="entry name" value="Retrovirus zinc finger-like domains"/>
    <property type="match status" value="1"/>
</dbReference>
<feature type="domain" description="CCHC-type" evidence="3">
    <location>
        <begin position="205"/>
        <end position="220"/>
    </location>
</feature>
<name>A0A8D9BFT2_9HEMI</name>
<feature type="compositionally biased region" description="Polar residues" evidence="2">
    <location>
        <begin position="361"/>
        <end position="386"/>
    </location>
</feature>
<keyword evidence="1" id="KW-0863">Zinc-finger</keyword>
<dbReference type="AlphaFoldDB" id="A0A8D9BFT2"/>
<dbReference type="PROSITE" id="PS50158">
    <property type="entry name" value="ZF_CCHC"/>
    <property type="match status" value="1"/>
</dbReference>
<dbReference type="InterPro" id="IPR036875">
    <property type="entry name" value="Znf_CCHC_sf"/>
</dbReference>
<evidence type="ECO:0000256" key="2">
    <source>
        <dbReference type="SAM" id="MobiDB-lite"/>
    </source>
</evidence>
<protein>
    <recommendedName>
        <fullName evidence="3">CCHC-type domain-containing protein</fullName>
    </recommendedName>
</protein>
<sequence length="409" mass="46672">MNNNQIQPQPNPNPNQKPNLKTIQIQNYKPNYADKINTPIKEQAIIIQAGENLTQADYTLRVIEITGDSKVITHAAKISRNRIRIFFKSQEIAEDFVMNNPSINIKGVDLPTRMYVTTDKRLYISGACPSIPNDYINQCLKQIGINTTSTIQHMKAFHNVENLNHILSDKRSTTYKPEPDTELPHTILIKYEETEYLIYLETDNCRKCRKPGHTTANCPEILMNDTNTTEIQQEMEVHAEDPALKTQQQATNAETIQPNQETLEPTQLHEQLKQNGPQIDHQAYVTRCYEDNLEALTANSNSITTSGEHEEEEIKDKPATQHENQKLGHVENMPMTKNETQHTSTKEKSKDKPSENKSETQHQQTSTKNKNKLTINTSNLNLSKETIISPKRKSSIIQNPTSNIPKKKK</sequence>
<evidence type="ECO:0000259" key="3">
    <source>
        <dbReference type="PROSITE" id="PS50158"/>
    </source>
</evidence>